<feature type="compositionally biased region" description="Polar residues" evidence="1">
    <location>
        <begin position="200"/>
        <end position="229"/>
    </location>
</feature>
<name>A0ABU6YPW3_9FABA</name>
<accession>A0ABU6YPW3</accession>
<comment type="caution">
    <text evidence="2">The sequence shown here is derived from an EMBL/GenBank/DDBJ whole genome shotgun (WGS) entry which is preliminary data.</text>
</comment>
<keyword evidence="3" id="KW-1185">Reference proteome</keyword>
<protein>
    <submittedName>
        <fullName evidence="2">Uncharacterized protein</fullName>
    </submittedName>
</protein>
<evidence type="ECO:0000256" key="1">
    <source>
        <dbReference type="SAM" id="MobiDB-lite"/>
    </source>
</evidence>
<feature type="region of interest" description="Disordered" evidence="1">
    <location>
        <begin position="94"/>
        <end position="262"/>
    </location>
</feature>
<sequence>MVKLFEFLGYAKYRRVFWEDKNAPEFETGLNRLRGDDGIRALIDYLRINMVSEFHLYWDHVINEPIFVDDAGGVNDDNQGGLKGINVGEANADNVQGAGGGVDGGNATPIPLDETSSSSDDGYESAEDEAYKPPPDWNAETGGDSDEENEALKKRKVSDPKKGVSPRKIIQQRKAKNVANKGMGIELGQNGSGKKMQGGIRTSSVRSSGKNGAGQSNVGGSSRPNAQPNSDSELDEEDDDYAYEYQSKTLHTPISSEDEYKKHDWPEFDAEYEFGQGHFELGTRFSTIEKFRE</sequence>
<dbReference type="EMBL" id="JASCZI010242974">
    <property type="protein sequence ID" value="MED6212447.1"/>
    <property type="molecule type" value="Genomic_DNA"/>
</dbReference>
<reference evidence="2 3" key="1">
    <citation type="journal article" date="2023" name="Plants (Basel)">
        <title>Bridging the Gap: Combining Genomics and Transcriptomics Approaches to Understand Stylosanthes scabra, an Orphan Legume from the Brazilian Caatinga.</title>
        <authorList>
            <person name="Ferreira-Neto J.R.C."/>
            <person name="da Silva M.D."/>
            <person name="Binneck E."/>
            <person name="de Melo N.F."/>
            <person name="da Silva R.H."/>
            <person name="de Melo A.L.T.M."/>
            <person name="Pandolfi V."/>
            <person name="Bustamante F.O."/>
            <person name="Brasileiro-Vidal A.C."/>
            <person name="Benko-Iseppon A.M."/>
        </authorList>
    </citation>
    <scope>NUCLEOTIDE SEQUENCE [LARGE SCALE GENOMIC DNA]</scope>
    <source>
        <tissue evidence="2">Leaves</tissue>
    </source>
</reference>
<dbReference type="Proteomes" id="UP001341840">
    <property type="component" value="Unassembled WGS sequence"/>
</dbReference>
<proteinExistence type="predicted"/>
<evidence type="ECO:0000313" key="2">
    <source>
        <dbReference type="EMBL" id="MED6212447.1"/>
    </source>
</evidence>
<gene>
    <name evidence="2" type="ORF">PIB30_083430</name>
</gene>
<evidence type="ECO:0000313" key="3">
    <source>
        <dbReference type="Proteomes" id="UP001341840"/>
    </source>
</evidence>
<feature type="non-terminal residue" evidence="2">
    <location>
        <position position="293"/>
    </location>
</feature>
<organism evidence="2 3">
    <name type="scientific">Stylosanthes scabra</name>
    <dbReference type="NCBI Taxonomy" id="79078"/>
    <lineage>
        <taxon>Eukaryota</taxon>
        <taxon>Viridiplantae</taxon>
        <taxon>Streptophyta</taxon>
        <taxon>Embryophyta</taxon>
        <taxon>Tracheophyta</taxon>
        <taxon>Spermatophyta</taxon>
        <taxon>Magnoliopsida</taxon>
        <taxon>eudicotyledons</taxon>
        <taxon>Gunneridae</taxon>
        <taxon>Pentapetalae</taxon>
        <taxon>rosids</taxon>
        <taxon>fabids</taxon>
        <taxon>Fabales</taxon>
        <taxon>Fabaceae</taxon>
        <taxon>Papilionoideae</taxon>
        <taxon>50 kb inversion clade</taxon>
        <taxon>dalbergioids sensu lato</taxon>
        <taxon>Dalbergieae</taxon>
        <taxon>Pterocarpus clade</taxon>
        <taxon>Stylosanthes</taxon>
    </lineage>
</organism>
<feature type="compositionally biased region" description="Acidic residues" evidence="1">
    <location>
        <begin position="232"/>
        <end position="242"/>
    </location>
</feature>